<dbReference type="PANTHER" id="PTHR18964:SF149">
    <property type="entry name" value="BIFUNCTIONAL UDP-N-ACETYLGLUCOSAMINE 2-EPIMERASE_N-ACETYLMANNOSAMINE KINASE"/>
    <property type="match status" value="1"/>
</dbReference>
<sequence length="400" mass="43856">MSITKTPANLVYTYIAQRGVVSRAELIKEFSMPSSSMTRLLDELIEGNKLREHGRGSSTGGRRPILYETNPTYGYLFGLEISRIYSSIGLYDMHMNRMSAIRWKMDESMTPDVFLARVQEAVHRFLHEHGLQPSSIVGMGVGAVGPLDRERGLILDPVYFPAQGWHNLPICELLEERLGFPVLLDNGANTALVGEHWALRSEYYQHMLYVHVGAGLRSAVMSNGQLVYGATDMEGAIGRMIIQAGDLSQPGSAINGSLESFVSVHAIENEVRELAMAGALTHVREVRGSGSDGGNGEIWSFEKLLHALSAGDIMVQEKFKQAAAYLGIGLANLINVLHPEKVILGGALLNAHECVFETAVEVARSHTYYYPQYKPLFSKGLLKEEAVAAGAAVMVLKQLP</sequence>
<dbReference type="EMBL" id="BTCL01000002">
    <property type="protein sequence ID" value="GMK43512.1"/>
    <property type="molecule type" value="Genomic_DNA"/>
</dbReference>
<dbReference type="PANTHER" id="PTHR18964">
    <property type="entry name" value="ROK (REPRESSOR, ORF, KINASE) FAMILY"/>
    <property type="match status" value="1"/>
</dbReference>
<dbReference type="SUPFAM" id="SSF46785">
    <property type="entry name" value="Winged helix' DNA-binding domain"/>
    <property type="match status" value="1"/>
</dbReference>
<dbReference type="RefSeq" id="WP_317978780.1">
    <property type="nucleotide sequence ID" value="NZ_BTCL01000002.1"/>
</dbReference>
<evidence type="ECO:0000313" key="4">
    <source>
        <dbReference type="EMBL" id="GMK43512.1"/>
    </source>
</evidence>
<gene>
    <name evidence="4" type="ORF">PghCCS26_06390</name>
</gene>
<name>A0ABQ6NEQ2_9BACL</name>
<dbReference type="Gene3D" id="1.10.10.10">
    <property type="entry name" value="Winged helix-like DNA-binding domain superfamily/Winged helix DNA-binding domain"/>
    <property type="match status" value="1"/>
</dbReference>
<keyword evidence="3" id="KW-0119">Carbohydrate metabolism</keyword>
<comment type="function">
    <text evidence="1">Transcriptional repressor of xylose-utilizing enzymes.</text>
</comment>
<dbReference type="Gene3D" id="3.30.420.40">
    <property type="match status" value="2"/>
</dbReference>
<reference evidence="4 5" key="1">
    <citation type="submission" date="2023-05" db="EMBL/GenBank/DDBJ databases">
        <title>Draft genome of Paenibacillus sp. CCS26.</title>
        <authorList>
            <person name="Akita H."/>
            <person name="Shinto Y."/>
            <person name="Kimura Z."/>
        </authorList>
    </citation>
    <scope>NUCLEOTIDE SEQUENCE [LARGE SCALE GENOMIC DNA]</scope>
    <source>
        <strain evidence="4 5">CCS26</strain>
    </source>
</reference>
<dbReference type="SUPFAM" id="SSF53067">
    <property type="entry name" value="Actin-like ATPase domain"/>
    <property type="match status" value="1"/>
</dbReference>
<comment type="caution">
    <text evidence="4">The sequence shown here is derived from an EMBL/GenBank/DDBJ whole genome shotgun (WGS) entry which is preliminary data.</text>
</comment>
<keyword evidence="5" id="KW-1185">Reference proteome</keyword>
<dbReference type="InterPro" id="IPR036390">
    <property type="entry name" value="WH_DNA-bd_sf"/>
</dbReference>
<evidence type="ECO:0000256" key="1">
    <source>
        <dbReference type="ARBA" id="ARBA00002486"/>
    </source>
</evidence>
<keyword evidence="3" id="KW-0859">Xylose metabolism</keyword>
<evidence type="ECO:0000313" key="5">
    <source>
        <dbReference type="Proteomes" id="UP001285921"/>
    </source>
</evidence>
<dbReference type="Proteomes" id="UP001285921">
    <property type="component" value="Unassembled WGS sequence"/>
</dbReference>
<accession>A0ABQ6NEQ2</accession>
<comment type="similarity">
    <text evidence="2">Belongs to the ROK (NagC/XylR) family.</text>
</comment>
<organism evidence="4 5">
    <name type="scientific">Paenibacillus glycanilyticus</name>
    <dbReference type="NCBI Taxonomy" id="126569"/>
    <lineage>
        <taxon>Bacteria</taxon>
        <taxon>Bacillati</taxon>
        <taxon>Bacillota</taxon>
        <taxon>Bacilli</taxon>
        <taxon>Bacillales</taxon>
        <taxon>Paenibacillaceae</taxon>
        <taxon>Paenibacillus</taxon>
    </lineage>
</organism>
<dbReference type="InterPro" id="IPR036388">
    <property type="entry name" value="WH-like_DNA-bd_sf"/>
</dbReference>
<evidence type="ECO:0000256" key="2">
    <source>
        <dbReference type="ARBA" id="ARBA00006479"/>
    </source>
</evidence>
<dbReference type="InterPro" id="IPR043129">
    <property type="entry name" value="ATPase_NBD"/>
</dbReference>
<dbReference type="Pfam" id="PF00480">
    <property type="entry name" value="ROK"/>
    <property type="match status" value="1"/>
</dbReference>
<evidence type="ECO:0000256" key="3">
    <source>
        <dbReference type="ARBA" id="ARBA00022629"/>
    </source>
</evidence>
<proteinExistence type="inferred from homology"/>
<protein>
    <submittedName>
        <fullName evidence="4">Transcriptional regulator</fullName>
    </submittedName>
</protein>
<dbReference type="InterPro" id="IPR000600">
    <property type="entry name" value="ROK"/>
</dbReference>